<dbReference type="SUPFAM" id="SSF55021">
    <property type="entry name" value="ACT-like"/>
    <property type="match status" value="1"/>
</dbReference>
<protein>
    <recommendedName>
        <fullName evidence="1">UPF0237 protein H9703_01525</fullName>
    </recommendedName>
</protein>
<dbReference type="InterPro" id="IPR050990">
    <property type="entry name" value="UPF0237/GcvR_regulator"/>
</dbReference>
<dbReference type="PANTHER" id="PTHR34875:SF6">
    <property type="entry name" value="UPF0237 PROTEIN MJ1558"/>
    <property type="match status" value="1"/>
</dbReference>
<dbReference type="EMBL" id="DWWN01000011">
    <property type="protein sequence ID" value="HJC44813.1"/>
    <property type="molecule type" value="Genomic_DNA"/>
</dbReference>
<dbReference type="Pfam" id="PF13740">
    <property type="entry name" value="ACT_6"/>
    <property type="match status" value="1"/>
</dbReference>
<dbReference type="Proteomes" id="UP000823906">
    <property type="component" value="Unassembled WGS sequence"/>
</dbReference>
<dbReference type="NCBIfam" id="NF001220">
    <property type="entry name" value="PRK00194.1"/>
    <property type="match status" value="1"/>
</dbReference>
<dbReference type="InterPro" id="IPR022986">
    <property type="entry name" value="UPF0237_ACT"/>
</dbReference>
<dbReference type="PROSITE" id="PS51671">
    <property type="entry name" value="ACT"/>
    <property type="match status" value="1"/>
</dbReference>
<name>A0A9D2P868_9FIRM</name>
<dbReference type="Gene3D" id="3.30.70.260">
    <property type="match status" value="1"/>
</dbReference>
<gene>
    <name evidence="3" type="ORF">H9703_01525</name>
</gene>
<evidence type="ECO:0000313" key="4">
    <source>
        <dbReference type="Proteomes" id="UP000823906"/>
    </source>
</evidence>
<reference evidence="3" key="1">
    <citation type="journal article" date="2021" name="PeerJ">
        <title>Extensive microbial diversity within the chicken gut microbiome revealed by metagenomics and culture.</title>
        <authorList>
            <person name="Gilroy R."/>
            <person name="Ravi A."/>
            <person name="Getino M."/>
            <person name="Pursley I."/>
            <person name="Horton D.L."/>
            <person name="Alikhan N.F."/>
            <person name="Baker D."/>
            <person name="Gharbi K."/>
            <person name="Hall N."/>
            <person name="Watson M."/>
            <person name="Adriaenssens E.M."/>
            <person name="Foster-Nyarko E."/>
            <person name="Jarju S."/>
            <person name="Secka A."/>
            <person name="Antonio M."/>
            <person name="Oren A."/>
            <person name="Chaudhuri R.R."/>
            <person name="La Ragione R."/>
            <person name="Hildebrand F."/>
            <person name="Pallen M.J."/>
        </authorList>
    </citation>
    <scope>NUCLEOTIDE SEQUENCE</scope>
    <source>
        <strain evidence="3">ChiSjej5B23-2810</strain>
    </source>
</reference>
<dbReference type="AlphaFoldDB" id="A0A9D2P868"/>
<comment type="caution">
    <text evidence="3">The sequence shown here is derived from an EMBL/GenBank/DDBJ whole genome shotgun (WGS) entry which is preliminary data.</text>
</comment>
<accession>A0A9D2P868</accession>
<comment type="similarity">
    <text evidence="1">Belongs to the UPF0237 family.</text>
</comment>
<evidence type="ECO:0000259" key="2">
    <source>
        <dbReference type="PROSITE" id="PS51671"/>
    </source>
</evidence>
<dbReference type="InterPro" id="IPR045865">
    <property type="entry name" value="ACT-like_dom_sf"/>
</dbReference>
<feature type="domain" description="ACT" evidence="2">
    <location>
        <begin position="4"/>
        <end position="80"/>
    </location>
</feature>
<proteinExistence type="inferred from homology"/>
<dbReference type="HAMAP" id="MF_01054">
    <property type="entry name" value="UPF0237"/>
    <property type="match status" value="1"/>
</dbReference>
<dbReference type="InterPro" id="IPR002912">
    <property type="entry name" value="ACT_dom"/>
</dbReference>
<evidence type="ECO:0000256" key="1">
    <source>
        <dbReference type="HAMAP-Rule" id="MF_01054"/>
    </source>
</evidence>
<reference evidence="3" key="2">
    <citation type="submission" date="2021-04" db="EMBL/GenBank/DDBJ databases">
        <authorList>
            <person name="Gilroy R."/>
        </authorList>
    </citation>
    <scope>NUCLEOTIDE SEQUENCE</scope>
    <source>
        <strain evidence="3">ChiSjej5B23-2810</strain>
    </source>
</reference>
<evidence type="ECO:0000313" key="3">
    <source>
        <dbReference type="EMBL" id="HJC44813.1"/>
    </source>
</evidence>
<dbReference type="CDD" id="cd04872">
    <property type="entry name" value="ACT_1ZPV"/>
    <property type="match status" value="1"/>
</dbReference>
<organism evidence="3 4">
    <name type="scientific">Candidatus Faecalibacterium faecigallinarum</name>
    <dbReference type="NCBI Taxonomy" id="2838577"/>
    <lineage>
        <taxon>Bacteria</taxon>
        <taxon>Bacillati</taxon>
        <taxon>Bacillota</taxon>
        <taxon>Clostridia</taxon>
        <taxon>Eubacteriales</taxon>
        <taxon>Oscillospiraceae</taxon>
        <taxon>Faecalibacterium</taxon>
    </lineage>
</organism>
<sequence length="89" mass="9731">MKAFITVVGKDTVGVVAKVSGLCSELGINIEDISQSILQGMFAMIMLVDLSNCSVSHEELRGRIDALANEMEMQVTLTRQEVFDAMHTI</sequence>
<dbReference type="PANTHER" id="PTHR34875">
    <property type="entry name" value="UPF0237 PROTEIN MJ1558"/>
    <property type="match status" value="1"/>
</dbReference>